<feature type="non-terminal residue" evidence="2">
    <location>
        <position position="191"/>
    </location>
</feature>
<protein>
    <submittedName>
        <fullName evidence="2">16S rRNA (Guanine(966)-N(2))-methyltransferase</fullName>
        <ecNumber evidence="2">2.1.1.171</ecNumber>
    </submittedName>
</protein>
<feature type="region of interest" description="Disordered" evidence="1">
    <location>
        <begin position="1"/>
        <end position="191"/>
    </location>
</feature>
<dbReference type="AlphaFoldDB" id="A0A6J4N9W5"/>
<name>A0A6J4N9W5_9ACTN</name>
<reference evidence="2" key="1">
    <citation type="submission" date="2020-02" db="EMBL/GenBank/DDBJ databases">
        <authorList>
            <person name="Meier V. D."/>
        </authorList>
    </citation>
    <scope>NUCLEOTIDE SEQUENCE</scope>
    <source>
        <strain evidence="2">AVDCRST_MAG60</strain>
    </source>
</reference>
<evidence type="ECO:0000313" key="2">
    <source>
        <dbReference type="EMBL" id="CAA9382408.1"/>
    </source>
</evidence>
<feature type="compositionally biased region" description="Basic and acidic residues" evidence="1">
    <location>
        <begin position="1"/>
        <end position="10"/>
    </location>
</feature>
<feature type="non-terminal residue" evidence="2">
    <location>
        <position position="1"/>
    </location>
</feature>
<keyword evidence="2" id="KW-0489">Methyltransferase</keyword>
<accession>A0A6J4N9W5</accession>
<sequence length="191" mass="21488">DADHRRDSRRASAGHTARLRDAAHERPGPRGAVLRGGGVERVAPRPAVPRPVRRLRRRRTGGMVARRRRRLVRGAGPSDRDADRPQRRVPRGEPGGRDRLLGVRGPAQVALRPLRHRLRRPALPAPRRGGDCRPGRPGRRRLARPRSTRGRRAVRAQPRARLARRAHGGPGEEVRRDDALVRSRSPDHQEL</sequence>
<proteinExistence type="predicted"/>
<feature type="compositionally biased region" description="Basic residues" evidence="1">
    <location>
        <begin position="51"/>
        <end position="72"/>
    </location>
</feature>
<keyword evidence="2" id="KW-0808">Transferase</keyword>
<feature type="compositionally biased region" description="Basic and acidic residues" evidence="1">
    <location>
        <begin position="18"/>
        <end position="28"/>
    </location>
</feature>
<evidence type="ECO:0000256" key="1">
    <source>
        <dbReference type="SAM" id="MobiDB-lite"/>
    </source>
</evidence>
<feature type="compositionally biased region" description="Basic residues" evidence="1">
    <location>
        <begin position="136"/>
        <end position="154"/>
    </location>
</feature>
<feature type="compositionally biased region" description="Basic and acidic residues" evidence="1">
    <location>
        <begin position="170"/>
        <end position="191"/>
    </location>
</feature>
<dbReference type="EMBL" id="CADCUN010000104">
    <property type="protein sequence ID" value="CAA9382408.1"/>
    <property type="molecule type" value="Genomic_DNA"/>
</dbReference>
<organism evidence="2">
    <name type="scientific">uncultured Nocardioides sp</name>
    <dbReference type="NCBI Taxonomy" id="198441"/>
    <lineage>
        <taxon>Bacteria</taxon>
        <taxon>Bacillati</taxon>
        <taxon>Actinomycetota</taxon>
        <taxon>Actinomycetes</taxon>
        <taxon>Propionibacteriales</taxon>
        <taxon>Nocardioidaceae</taxon>
        <taxon>Nocardioides</taxon>
        <taxon>environmental samples</taxon>
    </lineage>
</organism>
<gene>
    <name evidence="2" type="ORF">AVDCRST_MAG60-990</name>
</gene>
<dbReference type="GO" id="GO:0052913">
    <property type="term" value="F:16S rRNA (guanine(966)-N(2))-methyltransferase activity"/>
    <property type="evidence" value="ECO:0007669"/>
    <property type="project" value="UniProtKB-EC"/>
</dbReference>
<feature type="compositionally biased region" description="Basic and acidic residues" evidence="1">
    <location>
        <begin position="78"/>
        <end position="101"/>
    </location>
</feature>
<dbReference type="EC" id="2.1.1.171" evidence="2"/>